<protein>
    <recommendedName>
        <fullName evidence="8">GH18 domain-containing protein</fullName>
    </recommendedName>
</protein>
<evidence type="ECO:0000256" key="7">
    <source>
        <dbReference type="SAM" id="SignalP"/>
    </source>
</evidence>
<comment type="caution">
    <text evidence="9">The sequence shown here is derived from an EMBL/GenBank/DDBJ whole genome shotgun (WGS) entry which is preliminary data.</text>
</comment>
<dbReference type="InterPro" id="IPR001223">
    <property type="entry name" value="Glyco_hydro18_cat"/>
</dbReference>
<evidence type="ECO:0000259" key="8">
    <source>
        <dbReference type="PROSITE" id="PS51910"/>
    </source>
</evidence>
<dbReference type="PANTHER" id="PTHR45708:SF22">
    <property type="entry name" value="ACIDIC ENDOCHITINASE"/>
    <property type="match status" value="1"/>
</dbReference>
<evidence type="ECO:0000256" key="5">
    <source>
        <dbReference type="ARBA" id="ARBA00023277"/>
    </source>
</evidence>
<dbReference type="Pfam" id="PF00704">
    <property type="entry name" value="Glyco_hydro_18"/>
    <property type="match status" value="1"/>
</dbReference>
<reference evidence="9 10" key="1">
    <citation type="journal article" date="2021" name="Comput. Struct. Biotechnol. J.">
        <title>De novo genome assembly of the potent medicinal plant Rehmannia glutinosa using nanopore technology.</title>
        <authorList>
            <person name="Ma L."/>
            <person name="Dong C."/>
            <person name="Song C."/>
            <person name="Wang X."/>
            <person name="Zheng X."/>
            <person name="Niu Y."/>
            <person name="Chen S."/>
            <person name="Feng W."/>
        </authorList>
    </citation>
    <scope>NUCLEOTIDE SEQUENCE [LARGE SCALE GENOMIC DNA]</scope>
    <source>
        <tissue evidence="9">Leaves</tissue>
    </source>
</reference>
<dbReference type="EMBL" id="JABTTQ020003421">
    <property type="protein sequence ID" value="KAK6117678.1"/>
    <property type="molecule type" value="Genomic_DNA"/>
</dbReference>
<dbReference type="PANTHER" id="PTHR45708">
    <property type="entry name" value="ENDOCHITINASE"/>
    <property type="match status" value="1"/>
</dbReference>
<dbReference type="InterPro" id="IPR050542">
    <property type="entry name" value="Glycosyl_Hydrlase18_Chitinase"/>
</dbReference>
<dbReference type="SUPFAM" id="SSF51445">
    <property type="entry name" value="(Trans)glycosidases"/>
    <property type="match status" value="1"/>
</dbReference>
<evidence type="ECO:0000256" key="3">
    <source>
        <dbReference type="ARBA" id="ARBA00023024"/>
    </source>
</evidence>
<evidence type="ECO:0000313" key="10">
    <source>
        <dbReference type="Proteomes" id="UP001318860"/>
    </source>
</evidence>
<evidence type="ECO:0000256" key="1">
    <source>
        <dbReference type="ARBA" id="ARBA00000822"/>
    </source>
</evidence>
<dbReference type="PROSITE" id="PS51910">
    <property type="entry name" value="GH18_2"/>
    <property type="match status" value="1"/>
</dbReference>
<dbReference type="InterPro" id="IPR017853">
    <property type="entry name" value="GH"/>
</dbReference>
<comment type="catalytic activity">
    <reaction evidence="1">
        <text>Random endo-hydrolysis of N-acetyl-beta-D-glucosaminide (1-&gt;4)-beta-linkages in chitin and chitodextrins.</text>
        <dbReference type="EC" id="3.2.1.14"/>
    </reaction>
</comment>
<dbReference type="Proteomes" id="UP001318860">
    <property type="component" value="Unassembled WGS sequence"/>
</dbReference>
<feature type="domain" description="GH18" evidence="8">
    <location>
        <begin position="31"/>
        <end position="171"/>
    </location>
</feature>
<dbReference type="Gene3D" id="3.20.20.80">
    <property type="entry name" value="Glycosidases"/>
    <property type="match status" value="1"/>
</dbReference>
<gene>
    <name evidence="9" type="ORF">DH2020_048575</name>
</gene>
<accession>A0ABR0U5F3</accession>
<evidence type="ECO:0000256" key="4">
    <source>
        <dbReference type="ARBA" id="ARBA00023157"/>
    </source>
</evidence>
<keyword evidence="5" id="KW-0119">Carbohydrate metabolism</keyword>
<keyword evidence="3" id="KW-0146">Chitin degradation</keyword>
<keyword evidence="6" id="KW-0624">Polysaccharide degradation</keyword>
<evidence type="ECO:0000256" key="2">
    <source>
        <dbReference type="ARBA" id="ARBA00022729"/>
    </source>
</evidence>
<evidence type="ECO:0000256" key="6">
    <source>
        <dbReference type="ARBA" id="ARBA00023326"/>
    </source>
</evidence>
<evidence type="ECO:0000313" key="9">
    <source>
        <dbReference type="EMBL" id="KAK6117678.1"/>
    </source>
</evidence>
<keyword evidence="4" id="KW-1015">Disulfide bond</keyword>
<keyword evidence="10" id="KW-1185">Reference proteome</keyword>
<feature type="chain" id="PRO_5046772586" description="GH18 domain-containing protein" evidence="7">
    <location>
        <begin position="28"/>
        <end position="171"/>
    </location>
</feature>
<proteinExistence type="predicted"/>
<name>A0ABR0U5F3_REHGL</name>
<feature type="signal peptide" evidence="7">
    <location>
        <begin position="1"/>
        <end position="27"/>
    </location>
</feature>
<sequence>MAAYYQTCFRMILSILIAFPLFTSSHSQKPYGISVYWGQNGNEGTLRDACHSCNYKYVSVAFLTTFGSGQVHVLNLAGHCSPPACTTLSSDIQYCQDLGIQVLLSLGGSRGTYELSSPEDARQVANYLWNTFLGGTDDPGYVRPLGNTPLNGVDFDIDIPGSTCWVSICLK</sequence>
<organism evidence="9 10">
    <name type="scientific">Rehmannia glutinosa</name>
    <name type="common">Chinese foxglove</name>
    <dbReference type="NCBI Taxonomy" id="99300"/>
    <lineage>
        <taxon>Eukaryota</taxon>
        <taxon>Viridiplantae</taxon>
        <taxon>Streptophyta</taxon>
        <taxon>Embryophyta</taxon>
        <taxon>Tracheophyta</taxon>
        <taxon>Spermatophyta</taxon>
        <taxon>Magnoliopsida</taxon>
        <taxon>eudicotyledons</taxon>
        <taxon>Gunneridae</taxon>
        <taxon>Pentapetalae</taxon>
        <taxon>asterids</taxon>
        <taxon>lamiids</taxon>
        <taxon>Lamiales</taxon>
        <taxon>Orobanchaceae</taxon>
        <taxon>Rehmannieae</taxon>
        <taxon>Rehmannia</taxon>
    </lineage>
</organism>
<keyword evidence="2 7" id="KW-0732">Signal</keyword>